<keyword evidence="9" id="KW-1185">Reference proteome</keyword>
<dbReference type="PANTHER" id="PTHR37316:SF3">
    <property type="entry name" value="TEICHOIC ACID GLYCEROL-PHOSPHATE TRANSFERASE"/>
    <property type="match status" value="1"/>
</dbReference>
<gene>
    <name evidence="8" type="ORF">RM446_08190</name>
</gene>
<evidence type="ECO:0000256" key="4">
    <source>
        <dbReference type="ARBA" id="ARBA00022679"/>
    </source>
</evidence>
<reference evidence="9" key="1">
    <citation type="submission" date="2023-07" db="EMBL/GenBank/DDBJ databases">
        <title>30 novel species of actinomycetes from the DSMZ collection.</title>
        <authorList>
            <person name="Nouioui I."/>
        </authorList>
    </citation>
    <scope>NUCLEOTIDE SEQUENCE [LARGE SCALE GENOMIC DNA]</scope>
    <source>
        <strain evidence="9">DSM 45055</strain>
    </source>
</reference>
<evidence type="ECO:0000256" key="7">
    <source>
        <dbReference type="SAM" id="MobiDB-lite"/>
    </source>
</evidence>
<dbReference type="Gene3D" id="3.90.550.10">
    <property type="entry name" value="Spore Coat Polysaccharide Biosynthesis Protein SpsA, Chain A"/>
    <property type="match status" value="1"/>
</dbReference>
<comment type="similarity">
    <text evidence="2">Belongs to the CDP-glycerol glycerophosphotransferase family.</text>
</comment>
<keyword evidence="4" id="KW-0808">Transferase</keyword>
<feature type="compositionally biased region" description="Acidic residues" evidence="7">
    <location>
        <begin position="67"/>
        <end position="83"/>
    </location>
</feature>
<keyword evidence="5" id="KW-0777">Teichoic acid biosynthesis</keyword>
<evidence type="ECO:0000313" key="9">
    <source>
        <dbReference type="Proteomes" id="UP001183226"/>
    </source>
</evidence>
<dbReference type="Gene3D" id="3.40.50.12580">
    <property type="match status" value="1"/>
</dbReference>
<evidence type="ECO:0000256" key="3">
    <source>
        <dbReference type="ARBA" id="ARBA00022475"/>
    </source>
</evidence>
<keyword evidence="6" id="KW-0472">Membrane</keyword>
<dbReference type="InterPro" id="IPR043149">
    <property type="entry name" value="TagF_N"/>
</dbReference>
<dbReference type="RefSeq" id="WP_311544571.1">
    <property type="nucleotide sequence ID" value="NZ_JAVREK010000006.1"/>
</dbReference>
<evidence type="ECO:0000256" key="1">
    <source>
        <dbReference type="ARBA" id="ARBA00004202"/>
    </source>
</evidence>
<organism evidence="8 9">
    <name type="scientific">Streptomonospora wellingtoniae</name>
    <dbReference type="NCBI Taxonomy" id="3075544"/>
    <lineage>
        <taxon>Bacteria</taxon>
        <taxon>Bacillati</taxon>
        <taxon>Actinomycetota</taxon>
        <taxon>Actinomycetes</taxon>
        <taxon>Streptosporangiales</taxon>
        <taxon>Nocardiopsidaceae</taxon>
        <taxon>Streptomonospora</taxon>
    </lineage>
</organism>
<evidence type="ECO:0000256" key="5">
    <source>
        <dbReference type="ARBA" id="ARBA00022944"/>
    </source>
</evidence>
<feature type="region of interest" description="Disordered" evidence="7">
    <location>
        <begin position="116"/>
        <end position="141"/>
    </location>
</feature>
<protein>
    <submittedName>
        <fullName evidence="8">CDP-glycerol glycerophosphotransferase family protein</fullName>
    </submittedName>
</protein>
<dbReference type="InterPro" id="IPR043148">
    <property type="entry name" value="TagF_C"/>
</dbReference>
<keyword evidence="3" id="KW-1003">Cell membrane</keyword>
<comment type="subcellular location">
    <subcellularLocation>
        <location evidence="1">Cell membrane</location>
        <topology evidence="1">Peripheral membrane protein</topology>
    </subcellularLocation>
</comment>
<dbReference type="InterPro" id="IPR029044">
    <property type="entry name" value="Nucleotide-diphossugar_trans"/>
</dbReference>
<evidence type="ECO:0000256" key="6">
    <source>
        <dbReference type="ARBA" id="ARBA00023136"/>
    </source>
</evidence>
<dbReference type="SUPFAM" id="SSF53448">
    <property type="entry name" value="Nucleotide-diphospho-sugar transferases"/>
    <property type="match status" value="1"/>
</dbReference>
<dbReference type="SUPFAM" id="SSF53756">
    <property type="entry name" value="UDP-Glycosyltransferase/glycogen phosphorylase"/>
    <property type="match status" value="1"/>
</dbReference>
<dbReference type="EMBL" id="JAVREK010000006">
    <property type="protein sequence ID" value="MDT0302087.1"/>
    <property type="molecule type" value="Genomic_DNA"/>
</dbReference>
<dbReference type="Proteomes" id="UP001183226">
    <property type="component" value="Unassembled WGS sequence"/>
</dbReference>
<evidence type="ECO:0000313" key="8">
    <source>
        <dbReference type="EMBL" id="MDT0302087.1"/>
    </source>
</evidence>
<name>A0ABU2KS23_9ACTN</name>
<accession>A0ABU2KS23</accession>
<evidence type="ECO:0000256" key="2">
    <source>
        <dbReference type="ARBA" id="ARBA00010488"/>
    </source>
</evidence>
<dbReference type="Gene3D" id="3.40.50.11820">
    <property type="match status" value="1"/>
</dbReference>
<dbReference type="PANTHER" id="PTHR37316">
    <property type="entry name" value="TEICHOIC ACID GLYCEROL-PHOSPHATE PRIMASE"/>
    <property type="match status" value="1"/>
</dbReference>
<comment type="caution">
    <text evidence="8">The sequence shown here is derived from an EMBL/GenBank/DDBJ whole genome shotgun (WGS) entry which is preliminary data.</text>
</comment>
<proteinExistence type="inferred from homology"/>
<dbReference type="InterPro" id="IPR007554">
    <property type="entry name" value="Glycerophosphate_synth"/>
</dbReference>
<feature type="compositionally biased region" description="Acidic residues" evidence="7">
    <location>
        <begin position="92"/>
        <end position="101"/>
    </location>
</feature>
<dbReference type="InterPro" id="IPR051612">
    <property type="entry name" value="Teichoic_Acid_Biosynth"/>
</dbReference>
<dbReference type="Pfam" id="PF04464">
    <property type="entry name" value="Glyphos_transf"/>
    <property type="match status" value="1"/>
</dbReference>
<sequence>MPKFSVIVTFDVTEPHLQDSLDSLARQDQSRDDVEVVLVPVVPWTGAAGGAEPGREDTGRLPSAAGDDVDADDDPDADDGADPGDEHLQEASSEEEGDEAVDTARAEGLATARDFAAAPPKGLSVPPVHEPAESHRAARNAGAAASTGEYLVFLPGGDKLSSYAVSYLGTALEESGSDLATGDIYRFNELGSRPSAAHRSVFAKTRTGVDVHALHPLLSDRRHGNKMWRRGFWDRLPAGGLAPAPGSGHDPDHDTDLDVVRALFAADAVDVLAAPVYLLRDRSAGDDLSTEAAVSRRLTALTALSSALTGPDRDLWDSRALRGDLRSVLLRQDAVDDDTRRRFLDLANAYLGAVSRGVLDGLAPLHRLNWFLVRKRQEDRLLEAITFQKSVELKKAPVLRRGLHYYMRYPFFEDSAAGVPREVYRADSELRVRQKTESVEWRGGRLVVSGRVGVVHLRAARRWQQQLFAFAVNTGTGRRIPVAVKVRRAAEYRLPDVPSAARHDYGGFEISLDPARLRSSGRWQAADWQLELVVVNRGLVRRRIVGNPVSGPPERPPYHRVDEDVWIRPTWSSGRKLTVAVAPVQARLTDHRLSDTGVRPELVLEGDFVGPPAAEADRLRLTRKPGTAQLEYPLEVDGARYCARVPVDELVDNAVDEGARRLRQELWQADLVSPDGRTASVAVPEEVQSAAYAAVDGYHEVAVQRTTSGYLRLRGGWAHPVVRDVSWSGRNLVLEGHYSARSRAELVFQALGRDEEHPVELTRDGSFFSARFTPADISTLSGTLPLSAGSYQLRARVRRDDGPVTDIGAEVDAELLRRLPLRMETPERTFDFEDTGSERPMLRVSSDLRPEEKGDFAQRRLRETVYPALRSEPVQPGVLFDSYTGRQFSDSPHSIYAELRSRGSWADHPMSWLVKDGQVNLPEDLSPVRHNGRDFYEALARTSYLVANSRQPAWFTRRPGQVVVQTWHGSMLKRIGFDIENIRGKSRDYHEKLAWETRQWDYLVSPSPWATPILRRAFRFEGEILETGYPRNDIFFSPRRDEIAERTRRRLGLPEGKKVVLYAPTWRDDKYYTRGKHKLDLHLDLQRMYEKLGDDHVLLVRRHPRVVDSVPIAGRDFVYDVSLYPEIMELFLITDVLVTDYSSMMFDFANTGRPMLFFTYDIESYRDNLRGFYFDFEETAPGPLLRHSDDVIGALLDVDEVADRYAGTYKAFTDRFCPLDDGNAAARVVDRVFGEG</sequence>
<feature type="region of interest" description="Disordered" evidence="7">
    <location>
        <begin position="44"/>
        <end position="103"/>
    </location>
</feature>